<reference evidence="1" key="1">
    <citation type="submission" date="2022-11" db="EMBL/GenBank/DDBJ databases">
        <title>Minimal conservation of predation-associated metabolite biosynthetic gene clusters underscores biosynthetic potential of Myxococcota including descriptions for ten novel species: Archangium lansinium sp. nov., Myxococcus landrumus sp. nov., Nannocystis bai.</title>
        <authorList>
            <person name="Ahearne A."/>
            <person name="Stevens C."/>
            <person name="Dowd S."/>
        </authorList>
    </citation>
    <scope>NUCLEOTIDE SEQUENCE</scope>
    <source>
        <strain evidence="1">Fl3</strain>
    </source>
</reference>
<evidence type="ECO:0000313" key="1">
    <source>
        <dbReference type="EMBL" id="WAS97988.1"/>
    </source>
</evidence>
<dbReference type="RefSeq" id="WP_269040354.1">
    <property type="nucleotide sequence ID" value="NZ_CP114040.1"/>
</dbReference>
<accession>A0ABY7HFD7</accession>
<dbReference type="EMBL" id="CP114040">
    <property type="protein sequence ID" value="WAS97988.1"/>
    <property type="molecule type" value="Genomic_DNA"/>
</dbReference>
<gene>
    <name evidence="1" type="ORF">O0S08_17750</name>
</gene>
<protein>
    <submittedName>
        <fullName evidence="1">Uncharacterized protein</fullName>
    </submittedName>
</protein>
<organism evidence="1 2">
    <name type="scientific">Nannocystis punicea</name>
    <dbReference type="NCBI Taxonomy" id="2995304"/>
    <lineage>
        <taxon>Bacteria</taxon>
        <taxon>Pseudomonadati</taxon>
        <taxon>Myxococcota</taxon>
        <taxon>Polyangia</taxon>
        <taxon>Nannocystales</taxon>
        <taxon>Nannocystaceae</taxon>
        <taxon>Nannocystis</taxon>
    </lineage>
</organism>
<keyword evidence="2" id="KW-1185">Reference proteome</keyword>
<name>A0ABY7HFD7_9BACT</name>
<sequence>MDELRAWFEATAAEGRAAQPSPTRFPLRATLAAEATIPASVAEARAFYAGACFDWGGAWVHRQRIGAREVFFVYVGTDGDDGWLEVFDEAGVFLFAGSFTGTRLIWEPRDAARARLASPA</sequence>
<proteinExistence type="predicted"/>
<evidence type="ECO:0000313" key="2">
    <source>
        <dbReference type="Proteomes" id="UP001164459"/>
    </source>
</evidence>
<dbReference type="Proteomes" id="UP001164459">
    <property type="component" value="Chromosome"/>
</dbReference>